<proteinExistence type="predicted"/>
<dbReference type="EMBL" id="NMQA01000019">
    <property type="protein sequence ID" value="PMB00813.1"/>
    <property type="molecule type" value="Genomic_DNA"/>
</dbReference>
<dbReference type="RefSeq" id="WP_102146663.1">
    <property type="nucleotide sequence ID" value="NZ_NMQA01000019.1"/>
</dbReference>
<evidence type="ECO:0000313" key="2">
    <source>
        <dbReference type="Proteomes" id="UP000235025"/>
    </source>
</evidence>
<dbReference type="Proteomes" id="UP000235025">
    <property type="component" value="Unassembled WGS sequence"/>
</dbReference>
<sequence>MNAQESNSGTMPQKRLMQRRDWSWPFWPAVPLYPYGKRRTCCCEVVEDTIWTFDQLHGILYTIVPIRMSVVKLETGGLLVYAPIAPTRECIRMMNELVASYGDVKYIILPTSSGLEHKVFVGPFARCFPQAQVFIAPHQWSFPFNLPLSWLGFPAKRTYILPENSSLAPMSSEFDYAILDIDLGRGSFAEVAFFHKRSHTLLLTDSIVSVPEEPPAIFQLDPYPLLFHARDNALEAIADNEANRRKGWQRISLFAIYFRPSTLETIGLGQAFQDALKAPDRSRKTYFGVFPFRWRENWQQSFAALRNQGRPFVAPILQTLIFPQDPTQVLNWADQIASWDFQQIISCHFDSPIQTSPEQFRQAFAFLEQKSSVSQNSFTSENHTIIAEDAKFIKELEANLIKWGIATPPKEFFEKTNTNK</sequence>
<dbReference type="PANTHER" id="PTHR33835">
    <property type="entry name" value="YALI0C07656P"/>
    <property type="match status" value="1"/>
</dbReference>
<reference evidence="1 2" key="1">
    <citation type="submission" date="2017-07" db="EMBL/GenBank/DDBJ databases">
        <title>Genomes of Fischerella (Mastigocladus) sp. strains.</title>
        <authorList>
            <person name="Miller S.R."/>
        </authorList>
    </citation>
    <scope>NUCLEOTIDE SEQUENCE [LARGE SCALE GENOMIC DNA]</scope>
    <source>
        <strain evidence="1 2">CCMEE 5268</strain>
    </source>
</reference>
<name>A0A2N6KLS0_9CYAN</name>
<dbReference type="InterPro" id="IPR025638">
    <property type="entry name" value="DUF4336"/>
</dbReference>
<comment type="caution">
    <text evidence="1">The sequence shown here is derived from an EMBL/GenBank/DDBJ whole genome shotgun (WGS) entry which is preliminary data.</text>
</comment>
<protein>
    <recommendedName>
        <fullName evidence="3">DUF4336 domain-containing protein</fullName>
    </recommendedName>
</protein>
<gene>
    <name evidence="1" type="ORF">CEN50_01865</name>
</gene>
<organism evidence="1 2">
    <name type="scientific">Fischerella thermalis CCMEE 5268</name>
    <dbReference type="NCBI Taxonomy" id="2019662"/>
    <lineage>
        <taxon>Bacteria</taxon>
        <taxon>Bacillati</taxon>
        <taxon>Cyanobacteriota</taxon>
        <taxon>Cyanophyceae</taxon>
        <taxon>Nostocales</taxon>
        <taxon>Hapalosiphonaceae</taxon>
        <taxon>Fischerella</taxon>
    </lineage>
</organism>
<evidence type="ECO:0008006" key="3">
    <source>
        <dbReference type="Google" id="ProtNLM"/>
    </source>
</evidence>
<dbReference type="AlphaFoldDB" id="A0A2N6KLS0"/>
<dbReference type="PANTHER" id="PTHR33835:SF2">
    <property type="entry name" value="LYSINE-TRNA LIGASE"/>
    <property type="match status" value="1"/>
</dbReference>
<evidence type="ECO:0000313" key="1">
    <source>
        <dbReference type="EMBL" id="PMB00813.1"/>
    </source>
</evidence>
<accession>A0A2N6KLS0</accession>
<dbReference type="Pfam" id="PF14234">
    <property type="entry name" value="DUF4336"/>
    <property type="match status" value="1"/>
</dbReference>